<evidence type="ECO:0000313" key="4">
    <source>
        <dbReference type="Proteomes" id="UP000318349"/>
    </source>
</evidence>
<dbReference type="Pfam" id="PF12728">
    <property type="entry name" value="HTH_17"/>
    <property type="match status" value="1"/>
</dbReference>
<gene>
    <name evidence="3" type="ORF">FHP89_11300</name>
</gene>
<dbReference type="InterPro" id="IPR041657">
    <property type="entry name" value="HTH_17"/>
</dbReference>
<feature type="region of interest" description="Disordered" evidence="1">
    <location>
        <begin position="62"/>
        <end position="81"/>
    </location>
</feature>
<dbReference type="SUPFAM" id="SSF46955">
    <property type="entry name" value="Putative DNA-binding domain"/>
    <property type="match status" value="1"/>
</dbReference>
<name>A0A557SF40_9RHOO</name>
<dbReference type="Gene3D" id="1.10.238.160">
    <property type="match status" value="1"/>
</dbReference>
<accession>A0A557SF40</accession>
<proteinExistence type="predicted"/>
<dbReference type="Proteomes" id="UP000318349">
    <property type="component" value="Unassembled WGS sequence"/>
</dbReference>
<feature type="domain" description="Helix-turn-helix" evidence="2">
    <location>
        <begin position="4"/>
        <end position="54"/>
    </location>
</feature>
<reference evidence="3 4" key="1">
    <citation type="submission" date="2019-07" db="EMBL/GenBank/DDBJ databases">
        <title>The pathways for chlorine oxyanion respiration interact through the shared metabolite chlorate.</title>
        <authorList>
            <person name="Barnum T.P."/>
            <person name="Cheng Y."/>
            <person name="Hill K.A."/>
            <person name="Lucas L.N."/>
            <person name="Carlson H.K."/>
            <person name="Coates J.D."/>
        </authorList>
    </citation>
    <scope>NUCLEOTIDE SEQUENCE [LARGE SCALE GENOMIC DNA]</scope>
    <source>
        <strain evidence="3 4">SFB-1</strain>
    </source>
</reference>
<organism evidence="3 4">
    <name type="scientific">Denitromonas halophila</name>
    <dbReference type="NCBI Taxonomy" id="1629404"/>
    <lineage>
        <taxon>Bacteria</taxon>
        <taxon>Pseudomonadati</taxon>
        <taxon>Pseudomonadota</taxon>
        <taxon>Betaproteobacteria</taxon>
        <taxon>Rhodocyclales</taxon>
        <taxon>Zoogloeaceae</taxon>
        <taxon>Denitromonas</taxon>
    </lineage>
</organism>
<dbReference type="EMBL" id="VMNI01000010">
    <property type="protein sequence ID" value="TVO76046.1"/>
    <property type="molecule type" value="Genomic_DNA"/>
</dbReference>
<protein>
    <submittedName>
        <fullName evidence="3">Helix-turn-helix domain-containing protein</fullName>
    </submittedName>
</protein>
<dbReference type="InterPro" id="IPR009061">
    <property type="entry name" value="DNA-bd_dom_put_sf"/>
</dbReference>
<evidence type="ECO:0000256" key="1">
    <source>
        <dbReference type="SAM" id="MobiDB-lite"/>
    </source>
</evidence>
<dbReference type="AlphaFoldDB" id="A0A557SF40"/>
<sequence length="81" mass="9102">MKTLMTKEDLIELLQVSKRTIDTMISKSELPMHTQIGRRLYWRGADVAAWIDAQFGVTPGQAAAIDSSKKRRGRPRAAFPS</sequence>
<comment type="caution">
    <text evidence="3">The sequence shown here is derived from an EMBL/GenBank/DDBJ whole genome shotgun (WGS) entry which is preliminary data.</text>
</comment>
<evidence type="ECO:0000313" key="3">
    <source>
        <dbReference type="EMBL" id="TVO76046.1"/>
    </source>
</evidence>
<evidence type="ECO:0000259" key="2">
    <source>
        <dbReference type="Pfam" id="PF12728"/>
    </source>
</evidence>